<dbReference type="SUPFAM" id="SSF56300">
    <property type="entry name" value="Metallo-dependent phosphatases"/>
    <property type="match status" value="1"/>
</dbReference>
<keyword evidence="2" id="KW-0732">Signal</keyword>
<comment type="similarity">
    <text evidence="1 3">Belongs to the 5'-nucleotidase family.</text>
</comment>
<comment type="caution">
    <text evidence="7">The sequence shown here is derived from an EMBL/GenBank/DDBJ whole genome shotgun (WGS) entry which is preliminary data.</text>
</comment>
<evidence type="ECO:0000256" key="1">
    <source>
        <dbReference type="ARBA" id="ARBA00006654"/>
    </source>
</evidence>
<evidence type="ECO:0000256" key="3">
    <source>
        <dbReference type="RuleBase" id="RU362119"/>
    </source>
</evidence>
<dbReference type="InterPro" id="IPR036907">
    <property type="entry name" value="5'-Nucleotdase_C_sf"/>
</dbReference>
<dbReference type="GO" id="GO:0000166">
    <property type="term" value="F:nucleotide binding"/>
    <property type="evidence" value="ECO:0007669"/>
    <property type="project" value="UniProtKB-KW"/>
</dbReference>
<dbReference type="PANTHER" id="PTHR11575:SF48">
    <property type="entry name" value="5'-NUCLEOTIDASE"/>
    <property type="match status" value="1"/>
</dbReference>
<dbReference type="Gene3D" id="3.90.780.10">
    <property type="entry name" value="5'-Nucleotidase, C-terminal domain"/>
    <property type="match status" value="1"/>
</dbReference>
<dbReference type="InterPro" id="IPR029052">
    <property type="entry name" value="Metallo-depent_PP-like"/>
</dbReference>
<dbReference type="Pfam" id="PF02872">
    <property type="entry name" value="5_nucleotid_C"/>
    <property type="match status" value="1"/>
</dbReference>
<keyword evidence="3" id="KW-0378">Hydrolase</keyword>
<gene>
    <name evidence="7" type="ORF">RDB_LOCUS142943</name>
</gene>
<dbReference type="Pfam" id="PF00149">
    <property type="entry name" value="Metallophos"/>
    <property type="match status" value="1"/>
</dbReference>
<name>A0A8H3D9Q3_9AGAM</name>
<feature type="region of interest" description="Disordered" evidence="4">
    <location>
        <begin position="367"/>
        <end position="386"/>
    </location>
</feature>
<dbReference type="GO" id="GO:0016787">
    <property type="term" value="F:hydrolase activity"/>
    <property type="evidence" value="ECO:0007669"/>
    <property type="project" value="UniProtKB-KW"/>
</dbReference>
<dbReference type="EMBL" id="CAJMWY010004007">
    <property type="protein sequence ID" value="CAE6514062.1"/>
    <property type="molecule type" value="Genomic_DNA"/>
</dbReference>
<evidence type="ECO:0000256" key="2">
    <source>
        <dbReference type="ARBA" id="ARBA00022729"/>
    </source>
</evidence>
<dbReference type="SUPFAM" id="SSF55816">
    <property type="entry name" value="5'-nucleotidase (syn. UDP-sugar hydrolase), C-terminal domain"/>
    <property type="match status" value="1"/>
</dbReference>
<evidence type="ECO:0000259" key="5">
    <source>
        <dbReference type="Pfam" id="PF00149"/>
    </source>
</evidence>
<evidence type="ECO:0000313" key="7">
    <source>
        <dbReference type="EMBL" id="CAE6514062.1"/>
    </source>
</evidence>
<dbReference type="PANTHER" id="PTHR11575">
    <property type="entry name" value="5'-NUCLEOTIDASE-RELATED"/>
    <property type="match status" value="1"/>
</dbReference>
<evidence type="ECO:0000256" key="4">
    <source>
        <dbReference type="SAM" id="MobiDB-lite"/>
    </source>
</evidence>
<feature type="domain" description="Calcineurin-like phosphoesterase" evidence="5">
    <location>
        <begin position="8"/>
        <end position="260"/>
    </location>
</feature>
<protein>
    <recommendedName>
        <fullName evidence="9">5'-nucleotidase</fullName>
    </recommendedName>
</protein>
<feature type="compositionally biased region" description="Basic and acidic residues" evidence="4">
    <location>
        <begin position="595"/>
        <end position="605"/>
    </location>
</feature>
<feature type="region of interest" description="Disordered" evidence="4">
    <location>
        <begin position="582"/>
        <end position="607"/>
    </location>
</feature>
<evidence type="ECO:0000313" key="8">
    <source>
        <dbReference type="Proteomes" id="UP000663861"/>
    </source>
</evidence>
<dbReference type="PRINTS" id="PR01607">
    <property type="entry name" value="APYRASEFAMLY"/>
</dbReference>
<dbReference type="InterPro" id="IPR004843">
    <property type="entry name" value="Calcineurin-like_PHP"/>
</dbReference>
<evidence type="ECO:0008006" key="9">
    <source>
        <dbReference type="Google" id="ProtNLM"/>
    </source>
</evidence>
<dbReference type="InterPro" id="IPR006179">
    <property type="entry name" value="5_nucleotidase/apyrase"/>
</dbReference>
<dbReference type="AlphaFoldDB" id="A0A8H3D9Q3"/>
<sequence>MASPLTIPIIHFNDVYRMTRSSKKPQGTRLTDDKGELHENFDHVIQFARKVQDIQESWAEKKRQGLLLFSGDLFSPSVESTLTEGRNMVHLMNELAPDACVPGNHEFDFKRERFNQLIESCNFPWVLSNAEEQTNKEEWVPLKYLHRYCVLDVVASQQKLRIGIIGLMSEDTISKIDINASKTFKLLGMEERCMGIAAELRNEEKCDLVIALTHALYAEDIALAKQVNCYTADGYSKLGKGKLEDTPGVDLILGGHDHVYFLGKGVELEHTVGIPKQIQDPLPADDGVLIIKSGTDFEELSECAIEVEDRNDGKVRKKIIKSVKVTRHCDPGSNNPPVDEPTARKYRMPGVMNRIFRNQVRTEMKKPVGQLPPGMSPSILTNKDQASRRGETVLGNWIADSMIRWYQNHRTPNMKALPNLIFITTGGSIRSGSEVDPRRVLQGEIVQLSPFTTTLITITVTGEVIWDTLELALQKSNLDSGSKDPKTHDAVGSFPVVSGIRVEWDSKKDPMKRVCSVKLTSGEPVARDKTKYNVLTHTYLSGGGDGLTRLAEHSDPINTEVPVYKALLRDIADISIQDAKKILGENPASKPSTDPARRDDTKDSDSTSNLARWGFLGSIAVAALDSLVEDLTKEDRPLLIPEKVMDQAVKIARETKLPVLLIPAQVDGRMKDIALNA</sequence>
<feature type="domain" description="5'-Nucleotidase C-terminal" evidence="6">
    <location>
        <begin position="385"/>
        <end position="551"/>
    </location>
</feature>
<dbReference type="Proteomes" id="UP000663861">
    <property type="component" value="Unassembled WGS sequence"/>
</dbReference>
<organism evidence="7 8">
    <name type="scientific">Rhizoctonia solani</name>
    <dbReference type="NCBI Taxonomy" id="456999"/>
    <lineage>
        <taxon>Eukaryota</taxon>
        <taxon>Fungi</taxon>
        <taxon>Dikarya</taxon>
        <taxon>Basidiomycota</taxon>
        <taxon>Agaricomycotina</taxon>
        <taxon>Agaricomycetes</taxon>
        <taxon>Cantharellales</taxon>
        <taxon>Ceratobasidiaceae</taxon>
        <taxon>Rhizoctonia</taxon>
    </lineage>
</organism>
<keyword evidence="3" id="KW-0547">Nucleotide-binding</keyword>
<dbReference type="GO" id="GO:0009166">
    <property type="term" value="P:nucleotide catabolic process"/>
    <property type="evidence" value="ECO:0007669"/>
    <property type="project" value="InterPro"/>
</dbReference>
<accession>A0A8H3D9Q3</accession>
<evidence type="ECO:0000259" key="6">
    <source>
        <dbReference type="Pfam" id="PF02872"/>
    </source>
</evidence>
<dbReference type="Gene3D" id="3.60.21.10">
    <property type="match status" value="1"/>
</dbReference>
<proteinExistence type="inferred from homology"/>
<dbReference type="InterPro" id="IPR008334">
    <property type="entry name" value="5'-Nucleotdase_C"/>
</dbReference>
<reference evidence="7" key="1">
    <citation type="submission" date="2021-01" db="EMBL/GenBank/DDBJ databases">
        <authorList>
            <person name="Kaushik A."/>
        </authorList>
    </citation>
    <scope>NUCLEOTIDE SEQUENCE</scope>
    <source>
        <strain evidence="7">AG4-RS23</strain>
    </source>
</reference>